<sequence length="103" mass="10496">MPTTEPHVVTTAPPAPTTAAGPATEIAPGTYVVGVDIAAGTYRTKGPADSRVPFCYWARLKDTSGNIDAITANGNPQGPTTVTVAATDKAFETSGCSTWTKVG</sequence>
<comment type="caution">
    <text evidence="2">The sequence shown here is derived from an EMBL/GenBank/DDBJ whole genome shotgun (WGS) entry which is preliminary data.</text>
</comment>
<dbReference type="OrthoDB" id="166978at2"/>
<name>A0A5B2X109_9PSEU</name>
<keyword evidence="3" id="KW-1185">Reference proteome</keyword>
<proteinExistence type="predicted"/>
<gene>
    <name evidence="2" type="ORF">F0L68_26105</name>
</gene>
<reference evidence="2 3" key="1">
    <citation type="submission" date="2019-09" db="EMBL/GenBank/DDBJ databases">
        <title>Goodfellowia gen. nov., a new genus of the Pseudonocardineae related to Actinoalloteichus, containing Goodfellowia coeruleoviolacea gen. nov., comb. nov. gen. nov., comb. nov.</title>
        <authorList>
            <person name="Labeda D."/>
        </authorList>
    </citation>
    <scope>NUCLEOTIDE SEQUENCE [LARGE SCALE GENOMIC DNA]</scope>
    <source>
        <strain evidence="2 3">AN110305</strain>
    </source>
</reference>
<evidence type="ECO:0000256" key="1">
    <source>
        <dbReference type="SAM" id="MobiDB-lite"/>
    </source>
</evidence>
<dbReference type="EMBL" id="VUOB01000050">
    <property type="protein sequence ID" value="KAA2256729.1"/>
    <property type="molecule type" value="Genomic_DNA"/>
</dbReference>
<feature type="region of interest" description="Disordered" evidence="1">
    <location>
        <begin position="1"/>
        <end position="23"/>
    </location>
</feature>
<dbReference type="RefSeq" id="WP_149852452.1">
    <property type="nucleotide sequence ID" value="NZ_VUOB01000050.1"/>
</dbReference>
<organism evidence="2 3">
    <name type="scientific">Solihabitans fulvus</name>
    <dbReference type="NCBI Taxonomy" id="1892852"/>
    <lineage>
        <taxon>Bacteria</taxon>
        <taxon>Bacillati</taxon>
        <taxon>Actinomycetota</taxon>
        <taxon>Actinomycetes</taxon>
        <taxon>Pseudonocardiales</taxon>
        <taxon>Pseudonocardiaceae</taxon>
        <taxon>Solihabitans</taxon>
    </lineage>
</organism>
<reference evidence="2 3" key="2">
    <citation type="submission" date="2019-09" db="EMBL/GenBank/DDBJ databases">
        <authorList>
            <person name="Jin C."/>
        </authorList>
    </citation>
    <scope>NUCLEOTIDE SEQUENCE [LARGE SCALE GENOMIC DNA]</scope>
    <source>
        <strain evidence="2 3">AN110305</strain>
    </source>
</reference>
<dbReference type="Proteomes" id="UP000323454">
    <property type="component" value="Unassembled WGS sequence"/>
</dbReference>
<accession>A0A5B2X109</accession>
<protein>
    <submittedName>
        <fullName evidence="2">Uncharacterized protein</fullName>
    </submittedName>
</protein>
<evidence type="ECO:0000313" key="3">
    <source>
        <dbReference type="Proteomes" id="UP000323454"/>
    </source>
</evidence>
<dbReference type="AlphaFoldDB" id="A0A5B2X109"/>
<evidence type="ECO:0000313" key="2">
    <source>
        <dbReference type="EMBL" id="KAA2256729.1"/>
    </source>
</evidence>